<dbReference type="GO" id="GO:0022857">
    <property type="term" value="F:transmembrane transporter activity"/>
    <property type="evidence" value="ECO:0007669"/>
    <property type="project" value="InterPro"/>
</dbReference>
<evidence type="ECO:0000313" key="11">
    <source>
        <dbReference type="EMBL" id="NEX59556.1"/>
    </source>
</evidence>
<evidence type="ECO:0000256" key="4">
    <source>
        <dbReference type="ARBA" id="ARBA00022475"/>
    </source>
</evidence>
<evidence type="ECO:0000256" key="1">
    <source>
        <dbReference type="ARBA" id="ARBA00004429"/>
    </source>
</evidence>
<evidence type="ECO:0000256" key="7">
    <source>
        <dbReference type="ARBA" id="ARBA00022989"/>
    </source>
</evidence>
<evidence type="ECO:0000256" key="8">
    <source>
        <dbReference type="ARBA" id="ARBA00023136"/>
    </source>
</evidence>
<feature type="transmembrane region" description="Helical" evidence="9">
    <location>
        <begin position="50"/>
        <end position="73"/>
    </location>
</feature>
<accession>A0A6B3SLN6</accession>
<evidence type="ECO:0000256" key="5">
    <source>
        <dbReference type="ARBA" id="ARBA00022519"/>
    </source>
</evidence>
<name>A0A6B3SLN6_9BURK</name>
<proteinExistence type="inferred from homology"/>
<evidence type="ECO:0000256" key="9">
    <source>
        <dbReference type="RuleBase" id="RU363032"/>
    </source>
</evidence>
<dbReference type="CDD" id="cd06261">
    <property type="entry name" value="TM_PBP2"/>
    <property type="match status" value="1"/>
</dbReference>
<keyword evidence="6 9" id="KW-0812">Transmembrane</keyword>
<dbReference type="InterPro" id="IPR010065">
    <property type="entry name" value="AA_ABC_transptr_permease_3TM"/>
</dbReference>
<reference evidence="11 12" key="1">
    <citation type="submission" date="2020-02" db="EMBL/GenBank/DDBJ databases">
        <authorList>
            <person name="Kim M.K."/>
        </authorList>
    </citation>
    <scope>NUCLEOTIDE SEQUENCE [LARGE SCALE GENOMIC DNA]</scope>
    <source>
        <strain evidence="11 12">17J57-3</strain>
    </source>
</reference>
<dbReference type="RefSeq" id="WP_163959863.1">
    <property type="nucleotide sequence ID" value="NZ_JAAIVB010000003.1"/>
</dbReference>
<keyword evidence="3 9" id="KW-0813">Transport</keyword>
<evidence type="ECO:0000256" key="3">
    <source>
        <dbReference type="ARBA" id="ARBA00022448"/>
    </source>
</evidence>
<dbReference type="PANTHER" id="PTHR30133:SF1">
    <property type="entry name" value="HISTIDINE TRANSPORT SYSTEM PERMEASE PROTEIN HISQ"/>
    <property type="match status" value="1"/>
</dbReference>
<dbReference type="SUPFAM" id="SSF161098">
    <property type="entry name" value="MetI-like"/>
    <property type="match status" value="1"/>
</dbReference>
<keyword evidence="4" id="KW-1003">Cell membrane</keyword>
<evidence type="ECO:0000259" key="10">
    <source>
        <dbReference type="PROSITE" id="PS50928"/>
    </source>
</evidence>
<comment type="subcellular location">
    <subcellularLocation>
        <location evidence="1">Cell inner membrane</location>
        <topology evidence="1">Multi-pass membrane protein</topology>
    </subcellularLocation>
    <subcellularLocation>
        <location evidence="9">Cell membrane</location>
        <topology evidence="9">Multi-pass membrane protein</topology>
    </subcellularLocation>
</comment>
<gene>
    <name evidence="11" type="ORF">G3574_00555</name>
</gene>
<feature type="transmembrane region" description="Helical" evidence="9">
    <location>
        <begin position="192"/>
        <end position="216"/>
    </location>
</feature>
<dbReference type="Pfam" id="PF00528">
    <property type="entry name" value="BPD_transp_1"/>
    <property type="match status" value="1"/>
</dbReference>
<feature type="domain" description="ABC transmembrane type-1" evidence="10">
    <location>
        <begin position="14"/>
        <end position="214"/>
    </location>
</feature>
<keyword evidence="8 9" id="KW-0472">Membrane</keyword>
<keyword evidence="12" id="KW-1185">Reference proteome</keyword>
<feature type="transmembrane region" description="Helical" evidence="9">
    <location>
        <begin position="16"/>
        <end position="38"/>
    </location>
</feature>
<organism evidence="11 12">
    <name type="scientific">Noviherbaspirillum galbum</name>
    <dbReference type="NCBI Taxonomy" id="2709383"/>
    <lineage>
        <taxon>Bacteria</taxon>
        <taxon>Pseudomonadati</taxon>
        <taxon>Pseudomonadota</taxon>
        <taxon>Betaproteobacteria</taxon>
        <taxon>Burkholderiales</taxon>
        <taxon>Oxalobacteraceae</taxon>
        <taxon>Noviherbaspirillum</taxon>
    </lineage>
</organism>
<evidence type="ECO:0000256" key="2">
    <source>
        <dbReference type="ARBA" id="ARBA00010072"/>
    </source>
</evidence>
<keyword evidence="5" id="KW-0997">Cell inner membrane</keyword>
<dbReference type="InterPro" id="IPR051613">
    <property type="entry name" value="ABC_transp_permease_HisMQ"/>
</dbReference>
<dbReference type="InterPro" id="IPR035906">
    <property type="entry name" value="MetI-like_sf"/>
</dbReference>
<dbReference type="PROSITE" id="PS50928">
    <property type="entry name" value="ABC_TM1"/>
    <property type="match status" value="1"/>
</dbReference>
<dbReference type="PANTHER" id="PTHR30133">
    <property type="entry name" value="CATIONIC AMINO ACID TRANSPORTER, MEMBRANE COMPONENT"/>
    <property type="match status" value="1"/>
</dbReference>
<evidence type="ECO:0000256" key="6">
    <source>
        <dbReference type="ARBA" id="ARBA00022692"/>
    </source>
</evidence>
<sequence length="229" mass="24896">MLFYGYGSQLLQGLKVTLALSLSALAVAFLVGMLAAAARVSPSRTLRGLATAYVTLVRGVPDLVTMLLMFYGLQILLNDATEALGWSQITIDPFTAGVLTLGFIYGAYFAETFRGAFLAVPRGPLEAGLAFGMTRTQVFRRLLFPQMMRFALPGIGNNWQVLMKSTALVSVIGLNDLVRIADQAGKASYQFFFFIAVTGAAYLAITTASLLLLQWLERRYAVGVRMAQL</sequence>
<dbReference type="GO" id="GO:0043190">
    <property type="term" value="C:ATP-binding cassette (ABC) transporter complex"/>
    <property type="evidence" value="ECO:0007669"/>
    <property type="project" value="InterPro"/>
</dbReference>
<evidence type="ECO:0000313" key="12">
    <source>
        <dbReference type="Proteomes" id="UP000482155"/>
    </source>
</evidence>
<comment type="similarity">
    <text evidence="2">Belongs to the binding-protein-dependent transport system permease family. HisMQ subfamily.</text>
</comment>
<dbReference type="InterPro" id="IPR000515">
    <property type="entry name" value="MetI-like"/>
</dbReference>
<dbReference type="NCBIfam" id="TIGR01726">
    <property type="entry name" value="HEQRo_perm_3TM"/>
    <property type="match status" value="1"/>
</dbReference>
<keyword evidence="7 9" id="KW-1133">Transmembrane helix</keyword>
<comment type="caution">
    <text evidence="11">The sequence shown here is derived from an EMBL/GenBank/DDBJ whole genome shotgun (WGS) entry which is preliminary data.</text>
</comment>
<dbReference type="AlphaFoldDB" id="A0A6B3SLN6"/>
<dbReference type="Proteomes" id="UP000482155">
    <property type="component" value="Unassembled WGS sequence"/>
</dbReference>
<dbReference type="Gene3D" id="1.10.3720.10">
    <property type="entry name" value="MetI-like"/>
    <property type="match status" value="1"/>
</dbReference>
<protein>
    <submittedName>
        <fullName evidence="11">ABC transporter permease subunit</fullName>
    </submittedName>
</protein>
<dbReference type="EMBL" id="JAAIVB010000003">
    <property type="protein sequence ID" value="NEX59556.1"/>
    <property type="molecule type" value="Genomic_DNA"/>
</dbReference>
<feature type="transmembrane region" description="Helical" evidence="9">
    <location>
        <begin position="93"/>
        <end position="110"/>
    </location>
</feature>